<gene>
    <name evidence="1" type="ORF">EG240_03455</name>
</gene>
<evidence type="ECO:0000313" key="1">
    <source>
        <dbReference type="EMBL" id="RRJ92246.1"/>
    </source>
</evidence>
<sequence length="138" mass="16013">MSILTLQLKRLGKKKIHLLEFEIEKQPQTLKELIEQCVKSEVKRYNEKREEIKLMSFLSPKDIQEQSETGKIGFGDLENRELAQVDEAIANALLAFEDGLYVVFVDDEEIKSFEQSIDLKPDSVIAFIRLTFLTGTYW</sequence>
<name>A0A3P3WDU9_9FLAO</name>
<proteinExistence type="predicted"/>
<dbReference type="OrthoDB" id="9808343at2"/>
<evidence type="ECO:0000313" key="2">
    <source>
        <dbReference type="Proteomes" id="UP000275719"/>
    </source>
</evidence>
<organism evidence="1 2">
    <name type="scientific">Paenimyroides tangerinum</name>
    <dbReference type="NCBI Taxonomy" id="2488728"/>
    <lineage>
        <taxon>Bacteria</taxon>
        <taxon>Pseudomonadati</taxon>
        <taxon>Bacteroidota</taxon>
        <taxon>Flavobacteriia</taxon>
        <taxon>Flavobacteriales</taxon>
        <taxon>Flavobacteriaceae</taxon>
        <taxon>Paenimyroides</taxon>
    </lineage>
</organism>
<dbReference type="AlphaFoldDB" id="A0A3P3WDU9"/>
<keyword evidence="2" id="KW-1185">Reference proteome</keyword>
<accession>A0A3P3WDU9</accession>
<reference evidence="1 2" key="1">
    <citation type="submission" date="2018-11" db="EMBL/GenBank/DDBJ databases">
        <title>Flavobacterium sp. nov., YIM 102701-2 draft genome.</title>
        <authorList>
            <person name="Li G."/>
            <person name="Jiang Y."/>
        </authorList>
    </citation>
    <scope>NUCLEOTIDE SEQUENCE [LARGE SCALE GENOMIC DNA]</scope>
    <source>
        <strain evidence="1 2">YIM 102701-2</strain>
    </source>
</reference>
<comment type="caution">
    <text evidence="1">The sequence shown here is derived from an EMBL/GenBank/DDBJ whole genome shotgun (WGS) entry which is preliminary data.</text>
</comment>
<dbReference type="EMBL" id="RQVQ01000006">
    <property type="protein sequence ID" value="RRJ92246.1"/>
    <property type="molecule type" value="Genomic_DNA"/>
</dbReference>
<protein>
    <submittedName>
        <fullName evidence="1">Uncharacterized protein</fullName>
    </submittedName>
</protein>
<dbReference type="Proteomes" id="UP000275719">
    <property type="component" value="Unassembled WGS sequence"/>
</dbReference>